<sequence length="435" mass="48756">MHPSKQPSRSGARRKLEMVVLLSFPLTVTTGCGKQDPPEARQTPERPLGELRLAMRKQKWAEAWQYSDAVLKAHPDDADAIASVAMVAQHLEKPNEVADLLTKACSVESFSNDGRVRQAMIALVGAGRLYDAIDLLEETIEAVPSRHATRRWLYDLYINSGNRAEAIPHGRTLVRQRQFDTKLLLSLGIPPSAKDDLGSTLEMVRRNPDDKRPLLRQANKLLNSGEVDEATKLLQQITGQHPEFQPAQLLYAMALAESGDIDAYEQWLSKQDTSSLDTKAEYWIAKATIAAAKKDPQNALRFYWNASQRNPDLTKPWSSILKLANDLKIDSPDQISSITDRLESLQQIRSSMERFDQMGSISRRLATDIAVELEKLGRLWEAEAWASIAMTLPRDDTVDVESVRAKIVGQLTGQTPWQVSEGRPDLQSELPIEFQ</sequence>
<dbReference type="PANTHER" id="PTHR16026">
    <property type="entry name" value="CARTILAGE ACIDIC PROTEIN 1"/>
    <property type="match status" value="1"/>
</dbReference>
<dbReference type="InParanoid" id="Q7UY52"/>
<gene>
    <name evidence="2" type="ordered locus">RB871</name>
</gene>
<dbReference type="PROSITE" id="PS51257">
    <property type="entry name" value="PROKAR_LIPOPROTEIN"/>
    <property type="match status" value="1"/>
</dbReference>
<feature type="region of interest" description="Disordered" evidence="1">
    <location>
        <begin position="416"/>
        <end position="435"/>
    </location>
</feature>
<dbReference type="AlphaFoldDB" id="Q7UY52"/>
<evidence type="ECO:0000313" key="3">
    <source>
        <dbReference type="Proteomes" id="UP000001025"/>
    </source>
</evidence>
<dbReference type="PANTHER" id="PTHR16026:SF0">
    <property type="entry name" value="CARTILAGE ACIDIC PROTEIN 1"/>
    <property type="match status" value="1"/>
</dbReference>
<dbReference type="OrthoDB" id="219616at2"/>
<dbReference type="Gene3D" id="1.25.40.10">
    <property type="entry name" value="Tetratricopeptide repeat domain"/>
    <property type="match status" value="2"/>
</dbReference>
<dbReference type="Proteomes" id="UP000001025">
    <property type="component" value="Chromosome"/>
</dbReference>
<dbReference type="eggNOG" id="COG0457">
    <property type="taxonomic scope" value="Bacteria"/>
</dbReference>
<proteinExistence type="predicted"/>
<dbReference type="EnsemblBacteria" id="CAD71796">
    <property type="protein sequence ID" value="CAD71796"/>
    <property type="gene ID" value="RB871"/>
</dbReference>
<protein>
    <submittedName>
        <fullName evidence="2">Uncharacterized protein</fullName>
    </submittedName>
</protein>
<evidence type="ECO:0000256" key="1">
    <source>
        <dbReference type="SAM" id="MobiDB-lite"/>
    </source>
</evidence>
<dbReference type="STRING" id="243090.RB871"/>
<dbReference type="Pfam" id="PF14559">
    <property type="entry name" value="TPR_19"/>
    <property type="match status" value="1"/>
</dbReference>
<dbReference type="HOGENOM" id="CLU_629869_0_0_0"/>
<dbReference type="SUPFAM" id="SSF48452">
    <property type="entry name" value="TPR-like"/>
    <property type="match status" value="1"/>
</dbReference>
<reference evidence="2 3" key="1">
    <citation type="journal article" date="2003" name="Proc. Natl. Acad. Sci. U.S.A.">
        <title>Complete genome sequence of the marine planctomycete Pirellula sp. strain 1.</title>
        <authorList>
            <person name="Gloeckner F.O."/>
            <person name="Kube M."/>
            <person name="Bauer M."/>
            <person name="Teeling H."/>
            <person name="Lombardot T."/>
            <person name="Ludwig W."/>
            <person name="Gade D."/>
            <person name="Beck A."/>
            <person name="Borzym K."/>
            <person name="Heitmann K."/>
            <person name="Rabus R."/>
            <person name="Schlesner H."/>
            <person name="Amann R."/>
            <person name="Reinhardt R."/>
        </authorList>
    </citation>
    <scope>NUCLEOTIDE SEQUENCE [LARGE SCALE GENOMIC DNA]</scope>
    <source>
        <strain evidence="3">DSM 10527 / NCIMB 13988 / SH1</strain>
    </source>
</reference>
<dbReference type="EMBL" id="BX294134">
    <property type="protein sequence ID" value="CAD71796.1"/>
    <property type="molecule type" value="Genomic_DNA"/>
</dbReference>
<accession>Q7UY52</accession>
<dbReference type="KEGG" id="rba:RB871"/>
<dbReference type="InterPro" id="IPR011990">
    <property type="entry name" value="TPR-like_helical_dom_sf"/>
</dbReference>
<dbReference type="PATRIC" id="fig|243090.15.peg.414"/>
<evidence type="ECO:0000313" key="2">
    <source>
        <dbReference type="EMBL" id="CAD71796.1"/>
    </source>
</evidence>
<keyword evidence="3" id="KW-1185">Reference proteome</keyword>
<name>Q7UY52_RHOBA</name>
<dbReference type="InterPro" id="IPR027039">
    <property type="entry name" value="Crtac1"/>
</dbReference>
<organism evidence="2 3">
    <name type="scientific">Rhodopirellula baltica (strain DSM 10527 / NCIMB 13988 / SH1)</name>
    <dbReference type="NCBI Taxonomy" id="243090"/>
    <lineage>
        <taxon>Bacteria</taxon>
        <taxon>Pseudomonadati</taxon>
        <taxon>Planctomycetota</taxon>
        <taxon>Planctomycetia</taxon>
        <taxon>Pirellulales</taxon>
        <taxon>Pirellulaceae</taxon>
        <taxon>Rhodopirellula</taxon>
    </lineage>
</organism>